<dbReference type="InterPro" id="IPR024047">
    <property type="entry name" value="MM3350-like_sf"/>
</dbReference>
<evidence type="ECO:0000256" key="1">
    <source>
        <dbReference type="SAM" id="MobiDB-lite"/>
    </source>
</evidence>
<dbReference type="Proteomes" id="UP000194577">
    <property type="component" value="Unassembled WGS sequence"/>
</dbReference>
<accession>A0ABX4ME02</accession>
<proteinExistence type="predicted"/>
<comment type="caution">
    <text evidence="2">The sequence shown here is derived from an EMBL/GenBank/DDBJ whole genome shotgun (WGS) entry which is preliminary data.</text>
</comment>
<dbReference type="Gene3D" id="3.10.290.30">
    <property type="entry name" value="MM3350-like"/>
    <property type="match status" value="1"/>
</dbReference>
<keyword evidence="3" id="KW-1185">Reference proteome</keyword>
<dbReference type="EMBL" id="MTPX02000011">
    <property type="protein sequence ID" value="PHP53581.1"/>
    <property type="molecule type" value="Genomic_DNA"/>
</dbReference>
<feature type="region of interest" description="Disordered" evidence="1">
    <location>
        <begin position="151"/>
        <end position="171"/>
    </location>
</feature>
<gene>
    <name evidence="2" type="ORF">BW737_001725</name>
</gene>
<protein>
    <submittedName>
        <fullName evidence="2">Uncharacterized protein</fullName>
    </submittedName>
</protein>
<sequence>MARRWQIIRAELVSGRGQVFVPPPGRELVLPPSTTFAQLGLAIDQALARWDLGHLREFELADGTRVVDDLEQAADFSGFVGPLLDKLLEQTEKVKAHAGVGDVFRYVFDFGEDWTCRCTMVGLGDPEQLYGIVPDTPAVIWGWGSLPDQYGRSCPDEGAADDEQPDAAQQALEEQEVHRFVTEAGRGKPAFVDLGKLRAADAAGDPRAVLDELIAVDVEPALQQVGQALVHVWDAGTGTGSGTSRERRRIRMDLMALTLALVGRLNVRGNLGDESLSKELLARARGEMPEGDPLPVDLEVVSEVMASYGEMDGGYLDLDTGQVLPTDLVDQYGVGASSLEEGFEELGIEPGHRWVRIDGGGRKEHGAQRRAFIDYLESPSIGRAAKAEAAGALRQALEQRGGDRRFHDALGELSLVDQWLAFRDDRRWGRARALLASQGMRAVRSQRS</sequence>
<organism evidence="2 3">
    <name type="scientific">Actinomyces ruminis</name>
    <dbReference type="NCBI Taxonomy" id="1937003"/>
    <lineage>
        <taxon>Bacteria</taxon>
        <taxon>Bacillati</taxon>
        <taxon>Actinomycetota</taxon>
        <taxon>Actinomycetes</taxon>
        <taxon>Actinomycetales</taxon>
        <taxon>Actinomycetaceae</taxon>
        <taxon>Actinomyces</taxon>
    </lineage>
</organism>
<reference evidence="2 3" key="1">
    <citation type="submission" date="2017-10" db="EMBL/GenBank/DDBJ databases">
        <title>Draft genome sequence of cellulolytic Actinomyces sp CtC72 isolated from cattle rumen fluid.</title>
        <authorList>
            <person name="Joshi A.J."/>
            <person name="Vasudevan G."/>
            <person name="Lanjekar V.B."/>
            <person name="Hivarkar S."/>
            <person name="Engineer A."/>
            <person name="Pore S.D."/>
            <person name="Dhakephalkar P.K."/>
            <person name="Dagar S."/>
        </authorList>
    </citation>
    <scope>NUCLEOTIDE SEQUENCE [LARGE SCALE GENOMIC DNA]</scope>
    <source>
        <strain evidence="3">CtC72</strain>
    </source>
</reference>
<name>A0ABX4ME02_9ACTO</name>
<evidence type="ECO:0000313" key="3">
    <source>
        <dbReference type="Proteomes" id="UP000194577"/>
    </source>
</evidence>
<evidence type="ECO:0000313" key="2">
    <source>
        <dbReference type="EMBL" id="PHP53581.1"/>
    </source>
</evidence>
<dbReference type="RefSeq" id="WP_086615829.1">
    <property type="nucleotide sequence ID" value="NZ_MTPX02000011.1"/>
</dbReference>
<dbReference type="SUPFAM" id="SSF159941">
    <property type="entry name" value="MM3350-like"/>
    <property type="match status" value="1"/>
</dbReference>